<accession>A0AAD5CIL0</accession>
<dbReference type="AlphaFoldDB" id="A0AAD5CIL0"/>
<keyword evidence="3" id="KW-0223">Dioxygenase</keyword>
<feature type="binding site" evidence="6">
    <location>
        <position position="150"/>
    </location>
    <ligand>
        <name>Fe cation</name>
        <dbReference type="ChEBI" id="CHEBI:24875"/>
        <note>catalytic</note>
    </ligand>
</feature>
<evidence type="ECO:0000256" key="1">
    <source>
        <dbReference type="ARBA" id="ARBA00007879"/>
    </source>
</evidence>
<comment type="cofactor">
    <cofactor evidence="6">
        <name>Fe(2+)</name>
        <dbReference type="ChEBI" id="CHEBI:29033"/>
    </cofactor>
    <text evidence="6">Binds 1 Fe(2+) ion per subunit.</text>
</comment>
<evidence type="ECO:0000313" key="8">
    <source>
        <dbReference type="EMBL" id="KAI7742312.1"/>
    </source>
</evidence>
<feature type="domain" description="Alpha-ketoglutarate-dependent dioxygenase AlkB-like" evidence="7">
    <location>
        <begin position="32"/>
        <end position="239"/>
    </location>
</feature>
<evidence type="ECO:0000313" key="9">
    <source>
        <dbReference type="Proteomes" id="UP001206925"/>
    </source>
</evidence>
<protein>
    <recommendedName>
        <fullName evidence="7">Alpha-ketoglutarate-dependent dioxygenase AlkB-like domain-containing protein</fullName>
    </recommendedName>
</protein>
<dbReference type="PANTHER" id="PTHR16557">
    <property type="entry name" value="ALKYLATED DNA REPAIR PROTEIN ALKB-RELATED"/>
    <property type="match status" value="1"/>
</dbReference>
<dbReference type="Gene3D" id="2.60.120.590">
    <property type="entry name" value="Alpha-ketoglutarate-dependent dioxygenase AlkB-like"/>
    <property type="match status" value="1"/>
</dbReference>
<sequence>KLWSVFMLNHYGAHMQNRWKSFSSDREILDEGILILKNYLTPMAQVDIVDMCEKWGAGPGGFYQPSDESGAQLPLHMMCFGRNWDPVTKYNNRYRSHDASEPPPLPEELISISQLAVEEAGRYLGEKFPSMSPDVCVVKFCSPSGTLGVHKECDESPDSLKKGLPVVSIFIGNSAEYLYGRTRGKKGLHKVLLESGDVLVFGGASRRIYHGFKEIVESSCPYLLMQATRLDSGCLNLTLKQAKGYITLKTYMIQLIDYRADVELDPHSN</sequence>
<keyword evidence="4" id="KW-0560">Oxidoreductase</keyword>
<evidence type="ECO:0000256" key="3">
    <source>
        <dbReference type="ARBA" id="ARBA00022964"/>
    </source>
</evidence>
<dbReference type="SUPFAM" id="SSF51197">
    <property type="entry name" value="Clavaminate synthase-like"/>
    <property type="match status" value="1"/>
</dbReference>
<keyword evidence="9" id="KW-1185">Reference proteome</keyword>
<dbReference type="GO" id="GO:0008198">
    <property type="term" value="F:ferrous iron binding"/>
    <property type="evidence" value="ECO:0007669"/>
    <property type="project" value="TreeGrafter"/>
</dbReference>
<proteinExistence type="inferred from homology"/>
<organism evidence="8 9">
    <name type="scientific">Ambrosia artemisiifolia</name>
    <name type="common">Common ragweed</name>
    <dbReference type="NCBI Taxonomy" id="4212"/>
    <lineage>
        <taxon>Eukaryota</taxon>
        <taxon>Viridiplantae</taxon>
        <taxon>Streptophyta</taxon>
        <taxon>Embryophyta</taxon>
        <taxon>Tracheophyta</taxon>
        <taxon>Spermatophyta</taxon>
        <taxon>Magnoliopsida</taxon>
        <taxon>eudicotyledons</taxon>
        <taxon>Gunneridae</taxon>
        <taxon>Pentapetalae</taxon>
        <taxon>asterids</taxon>
        <taxon>campanulids</taxon>
        <taxon>Asterales</taxon>
        <taxon>Asteraceae</taxon>
        <taxon>Asteroideae</taxon>
        <taxon>Heliantheae alliance</taxon>
        <taxon>Heliantheae</taxon>
        <taxon>Ambrosia</taxon>
    </lineage>
</organism>
<evidence type="ECO:0000256" key="5">
    <source>
        <dbReference type="ARBA" id="ARBA00023004"/>
    </source>
</evidence>
<dbReference type="GO" id="GO:0035513">
    <property type="term" value="P:oxidative RNA demethylation"/>
    <property type="evidence" value="ECO:0007669"/>
    <property type="project" value="TreeGrafter"/>
</dbReference>
<dbReference type="Proteomes" id="UP001206925">
    <property type="component" value="Unassembled WGS sequence"/>
</dbReference>
<dbReference type="EMBL" id="JAMZMK010008019">
    <property type="protein sequence ID" value="KAI7742312.1"/>
    <property type="molecule type" value="Genomic_DNA"/>
</dbReference>
<dbReference type="PANTHER" id="PTHR16557:SF10">
    <property type="entry name" value="2-OXOGLUTARATE-DEPENDENT DIOXYGENASE FAMILY PROTEIN"/>
    <property type="match status" value="1"/>
</dbReference>
<keyword evidence="2 6" id="KW-0479">Metal-binding</keyword>
<feature type="non-terminal residue" evidence="8">
    <location>
        <position position="1"/>
    </location>
</feature>
<dbReference type="Pfam" id="PF13532">
    <property type="entry name" value="2OG-FeII_Oxy_2"/>
    <property type="match status" value="1"/>
</dbReference>
<reference evidence="8" key="1">
    <citation type="submission" date="2022-06" db="EMBL/GenBank/DDBJ databases">
        <title>Uncovering the hologenomic basis of an extraordinary plant invasion.</title>
        <authorList>
            <person name="Bieker V.C."/>
            <person name="Martin M.D."/>
            <person name="Gilbert T."/>
            <person name="Hodgins K."/>
            <person name="Battlay P."/>
            <person name="Petersen B."/>
            <person name="Wilson J."/>
        </authorList>
    </citation>
    <scope>NUCLEOTIDE SEQUENCE</scope>
    <source>
        <strain evidence="8">AA19_3_7</strain>
        <tissue evidence="8">Leaf</tissue>
    </source>
</reference>
<evidence type="ECO:0000259" key="7">
    <source>
        <dbReference type="Pfam" id="PF13532"/>
    </source>
</evidence>
<evidence type="ECO:0000256" key="4">
    <source>
        <dbReference type="ARBA" id="ARBA00023002"/>
    </source>
</evidence>
<dbReference type="InterPro" id="IPR037151">
    <property type="entry name" value="AlkB-like_sf"/>
</dbReference>
<comment type="caution">
    <text evidence="8">The sequence shown here is derived from an EMBL/GenBank/DDBJ whole genome shotgun (WGS) entry which is preliminary data.</text>
</comment>
<dbReference type="InterPro" id="IPR027450">
    <property type="entry name" value="AlkB-like"/>
</dbReference>
<dbReference type="GO" id="GO:0035516">
    <property type="term" value="F:broad specificity oxidative DNA demethylase activity"/>
    <property type="evidence" value="ECO:0007669"/>
    <property type="project" value="TreeGrafter"/>
</dbReference>
<evidence type="ECO:0000256" key="6">
    <source>
        <dbReference type="PIRSR" id="PIRSR604574-2"/>
    </source>
</evidence>
<gene>
    <name evidence="8" type="ORF">M8C21_012002</name>
</gene>
<name>A0AAD5CIL0_AMBAR</name>
<comment type="similarity">
    <text evidence="1">Belongs to the alkB family.</text>
</comment>
<dbReference type="GO" id="GO:0035515">
    <property type="term" value="F:oxidative RNA demethylase activity"/>
    <property type="evidence" value="ECO:0007669"/>
    <property type="project" value="TreeGrafter"/>
</dbReference>
<dbReference type="GO" id="GO:0005737">
    <property type="term" value="C:cytoplasm"/>
    <property type="evidence" value="ECO:0007669"/>
    <property type="project" value="TreeGrafter"/>
</dbReference>
<keyword evidence="5 6" id="KW-0408">Iron</keyword>
<feature type="binding site" evidence="6">
    <location>
        <position position="210"/>
    </location>
    <ligand>
        <name>Fe cation</name>
        <dbReference type="ChEBI" id="CHEBI:24875"/>
        <note>catalytic</note>
    </ligand>
</feature>
<evidence type="ECO:0000256" key="2">
    <source>
        <dbReference type="ARBA" id="ARBA00022723"/>
    </source>
</evidence>
<dbReference type="InterPro" id="IPR004574">
    <property type="entry name" value="Alkb"/>
</dbReference>